<evidence type="ECO:0000259" key="5">
    <source>
        <dbReference type="Pfam" id="PF03241"/>
    </source>
</evidence>
<dbReference type="InterPro" id="IPR024674">
    <property type="entry name" value="HpaB/PvcC/4-BUDH_N"/>
</dbReference>
<dbReference type="Pfam" id="PF11794">
    <property type="entry name" value="HpaB_N"/>
    <property type="match status" value="1"/>
</dbReference>
<reference evidence="7 8" key="1">
    <citation type="submission" date="2017-09" db="EMBL/GenBank/DDBJ databases">
        <title>Complete Genome sequence of Lysobacter capsici KNU-15.</title>
        <authorList>
            <person name="Kim M.-C."/>
            <person name="Yi H."/>
            <person name="Lee D.-W."/>
            <person name="Shin J.-H."/>
        </authorList>
    </citation>
    <scope>NUCLEOTIDE SEQUENCE [LARGE SCALE GENOMIC DNA]</scope>
    <source>
        <strain evidence="7 8">KNU-15</strain>
    </source>
</reference>
<organism evidence="7 8">
    <name type="scientific">Pseudomonas frederiksbergensis</name>
    <dbReference type="NCBI Taxonomy" id="104087"/>
    <lineage>
        <taxon>Bacteria</taxon>
        <taxon>Pseudomonadati</taxon>
        <taxon>Pseudomonadota</taxon>
        <taxon>Gammaproteobacteria</taxon>
        <taxon>Pseudomonadales</taxon>
        <taxon>Pseudomonadaceae</taxon>
        <taxon>Pseudomonas</taxon>
    </lineage>
</organism>
<dbReference type="PANTHER" id="PTHR36117">
    <property type="entry name" value="4-HYDROXYPHENYLACETATE 3-MONOOXYGENASE-RELATED"/>
    <property type="match status" value="1"/>
</dbReference>
<keyword evidence="2 4" id="KW-0274">FAD</keyword>
<dbReference type="GO" id="GO:0016627">
    <property type="term" value="F:oxidoreductase activity, acting on the CH-CH group of donors"/>
    <property type="evidence" value="ECO:0007669"/>
    <property type="project" value="InterPro"/>
</dbReference>
<name>A0AB33ECT6_9PSED</name>
<dbReference type="InterPro" id="IPR024719">
    <property type="entry name" value="HpaB/PvcC/4-BUDH_C"/>
</dbReference>
<dbReference type="EMBL" id="CP023466">
    <property type="protein sequence ID" value="ATE78179.1"/>
    <property type="molecule type" value="Genomic_DNA"/>
</dbReference>
<dbReference type="InterPro" id="IPR009100">
    <property type="entry name" value="AcylCoA_DH/oxidase_NM_dom_sf"/>
</dbReference>
<dbReference type="SUPFAM" id="SSF56645">
    <property type="entry name" value="Acyl-CoA dehydrogenase NM domain-like"/>
    <property type="match status" value="1"/>
</dbReference>
<evidence type="ECO:0000256" key="4">
    <source>
        <dbReference type="PIRSR" id="PIRSR000331-2"/>
    </source>
</evidence>
<keyword evidence="3" id="KW-0560">Oxidoreductase</keyword>
<evidence type="ECO:0000313" key="8">
    <source>
        <dbReference type="Proteomes" id="UP000218385"/>
    </source>
</evidence>
<feature type="binding site" evidence="4">
    <location>
        <begin position="151"/>
        <end position="154"/>
    </location>
    <ligand>
        <name>FAD</name>
        <dbReference type="ChEBI" id="CHEBI:57692"/>
    </ligand>
</feature>
<evidence type="ECO:0000259" key="6">
    <source>
        <dbReference type="Pfam" id="PF11794"/>
    </source>
</evidence>
<protein>
    <submittedName>
        <fullName evidence="7">4-hydroxyphenylacetate 3-monooxygenase</fullName>
    </submittedName>
</protein>
<dbReference type="AlphaFoldDB" id="A0AB33ECT6"/>
<dbReference type="Gene3D" id="1.10.3140.10">
    <property type="entry name" value="4-hydroxybutyryl-coa dehydratase, domain 1"/>
    <property type="match status" value="1"/>
</dbReference>
<feature type="domain" description="HpaB/PvcC/4-BUDH N-terminal" evidence="6">
    <location>
        <begin position="5"/>
        <end position="269"/>
    </location>
</feature>
<dbReference type="Gene3D" id="1.20.140.10">
    <property type="entry name" value="Butyryl-CoA Dehydrogenase, subunit A, domain 3"/>
    <property type="match status" value="1"/>
</dbReference>
<gene>
    <name evidence="7" type="ORF">CNN82_17725</name>
</gene>
<feature type="binding site" evidence="4">
    <location>
        <position position="188"/>
    </location>
    <ligand>
        <name>FAD</name>
        <dbReference type="ChEBI" id="CHEBI:57692"/>
    </ligand>
</feature>
<dbReference type="Proteomes" id="UP000218385">
    <property type="component" value="Chromosome"/>
</dbReference>
<evidence type="ECO:0000313" key="7">
    <source>
        <dbReference type="EMBL" id="ATE78179.1"/>
    </source>
</evidence>
<dbReference type="SUPFAM" id="SSF47203">
    <property type="entry name" value="Acyl-CoA dehydrogenase C-terminal domain-like"/>
    <property type="match status" value="1"/>
</dbReference>
<dbReference type="PIRSF" id="PIRSF000331">
    <property type="entry name" value="HpaA_HpaB"/>
    <property type="match status" value="1"/>
</dbReference>
<dbReference type="PANTHER" id="PTHR36117:SF3">
    <property type="entry name" value="4-HYDROXYPHENYLACETATE 3-MONOOXYGENASE-RELATED"/>
    <property type="match status" value="1"/>
</dbReference>
<feature type="domain" description="HpaB/PvcC/4-BUDH C-terminal" evidence="5">
    <location>
        <begin position="276"/>
        <end position="475"/>
    </location>
</feature>
<dbReference type="RefSeq" id="WP_096480467.1">
    <property type="nucleotide sequence ID" value="NZ_CP023466.1"/>
</dbReference>
<dbReference type="InterPro" id="IPR004925">
    <property type="entry name" value="HpaB/PvcC/4-BUDH"/>
</dbReference>
<keyword evidence="1" id="KW-0285">Flavoprotein</keyword>
<sequence>MSRNGSDYLASLRDGRAVYINGQRIDNHVDHPAFHNAVRTVAGMYDYQAQNQELMTFRSPGNGKQVNLAWQLPRSKDDLLRRGEAHLAWARLTGGWVGRSPDHVPAALVGMMIGIELLENYDPARAKALRDYYAYARDKDLAMTYTIVNPQGDRSRNVGDQGTKYHSLGVVDEDAEGITVRGAKMLGTSAVLAEECFVGVQNPLRPEDDMYALSFAVPLAQKGVKILSRRSYEQSATSAFDYPLATRFDENDALIYFDDVKIPWDRVFIYRRPELCGPLFHQTAAEQMMNLQSQARFTVKLQFLLGVARRLTETTGTVNFPAVQDTLGRLAGQAMAVEGNFRSLMHDPVQRGEFSVPKASRVYSATSMGQELYPQFINDIRGLAGGGVIMLPSSVEDFANPEMLEMIDATQRSAATDPTGRVKLMKLAWDALGSEFGSRHTQYEMFYSGPPFVQHMRCFGNYDWNASTAMVDGILADVSVEASLGALR</sequence>
<dbReference type="InterPro" id="IPR036250">
    <property type="entry name" value="AcylCo_DH-like_C"/>
</dbReference>
<dbReference type="Gene3D" id="2.40.110.10">
    <property type="entry name" value="Butyryl-CoA Dehydrogenase, subunit A, domain 2"/>
    <property type="match status" value="1"/>
</dbReference>
<evidence type="ECO:0000256" key="3">
    <source>
        <dbReference type="ARBA" id="ARBA00023002"/>
    </source>
</evidence>
<accession>A0AB33ECT6</accession>
<evidence type="ECO:0000256" key="1">
    <source>
        <dbReference type="ARBA" id="ARBA00022630"/>
    </source>
</evidence>
<dbReference type="InterPro" id="IPR046373">
    <property type="entry name" value="Acyl-CoA_Oxase/DH_mid-dom_sf"/>
</dbReference>
<dbReference type="Pfam" id="PF03241">
    <property type="entry name" value="HpaB"/>
    <property type="match status" value="1"/>
</dbReference>
<evidence type="ECO:0000256" key="2">
    <source>
        <dbReference type="ARBA" id="ARBA00022827"/>
    </source>
</evidence>
<proteinExistence type="predicted"/>